<dbReference type="Pfam" id="PF01613">
    <property type="entry name" value="Flavin_Reduct"/>
    <property type="match status" value="1"/>
</dbReference>
<dbReference type="GO" id="GO:0010181">
    <property type="term" value="F:FMN binding"/>
    <property type="evidence" value="ECO:0007669"/>
    <property type="project" value="InterPro"/>
</dbReference>
<evidence type="ECO:0000313" key="6">
    <source>
        <dbReference type="Proteomes" id="UP000436911"/>
    </source>
</evidence>
<evidence type="ECO:0000313" key="5">
    <source>
        <dbReference type="EMBL" id="MUZ73454.1"/>
    </source>
</evidence>
<organism evidence="4 6">
    <name type="scientific">Agrobacterium vitis</name>
    <name type="common">Rhizobium vitis</name>
    <dbReference type="NCBI Taxonomy" id="373"/>
    <lineage>
        <taxon>Bacteria</taxon>
        <taxon>Pseudomonadati</taxon>
        <taxon>Pseudomonadota</taxon>
        <taxon>Alphaproteobacteria</taxon>
        <taxon>Hyphomicrobiales</taxon>
        <taxon>Rhizobiaceae</taxon>
        <taxon>Rhizobium/Agrobacterium group</taxon>
        <taxon>Agrobacterium</taxon>
    </lineage>
</organism>
<dbReference type="EMBL" id="WPHR01000008">
    <property type="protein sequence ID" value="MUZ73454.1"/>
    <property type="molecule type" value="Genomic_DNA"/>
</dbReference>
<feature type="domain" description="Flavin reductase like" evidence="3">
    <location>
        <begin position="29"/>
        <end position="174"/>
    </location>
</feature>
<evidence type="ECO:0000256" key="2">
    <source>
        <dbReference type="ARBA" id="ARBA00023002"/>
    </source>
</evidence>
<dbReference type="Proteomes" id="UP000436911">
    <property type="component" value="Unassembled WGS sequence"/>
</dbReference>
<dbReference type="SUPFAM" id="SSF50475">
    <property type="entry name" value="FMN-binding split barrel"/>
    <property type="match status" value="1"/>
</dbReference>
<dbReference type="InterPro" id="IPR002563">
    <property type="entry name" value="Flavin_Rdtase-like_dom"/>
</dbReference>
<dbReference type="RefSeq" id="WP_060717223.1">
    <property type="nucleotide sequence ID" value="NZ_CP055266.1"/>
</dbReference>
<dbReference type="AlphaFoldDB" id="A0A368P097"/>
<evidence type="ECO:0000313" key="7">
    <source>
        <dbReference type="Proteomes" id="UP000477951"/>
    </source>
</evidence>
<dbReference type="OrthoDB" id="9792858at2"/>
<evidence type="ECO:0000259" key="3">
    <source>
        <dbReference type="SMART" id="SM00903"/>
    </source>
</evidence>
<comment type="similarity">
    <text evidence="1">Belongs to the non-flavoprotein flavin reductase family.</text>
</comment>
<accession>A0A368P097</accession>
<dbReference type="InterPro" id="IPR012349">
    <property type="entry name" value="Split_barrel_FMN-bd"/>
</dbReference>
<dbReference type="InterPro" id="IPR050268">
    <property type="entry name" value="NADH-dep_flavin_reductase"/>
</dbReference>
<dbReference type="GO" id="GO:0042602">
    <property type="term" value="F:riboflavin reductase (NADPH) activity"/>
    <property type="evidence" value="ECO:0007669"/>
    <property type="project" value="TreeGrafter"/>
</dbReference>
<name>A0A368P097_AGRVI</name>
<reference evidence="4 6" key="1">
    <citation type="submission" date="2018-08" db="EMBL/GenBank/DDBJ databases">
        <title>Genome sequencing of Agrobacterium vitis strain ICMP 10754.</title>
        <authorList>
            <person name="Visnovsky S.B."/>
            <person name="Pitman A.R."/>
        </authorList>
    </citation>
    <scope>NUCLEOTIDE SEQUENCE [LARGE SCALE GENOMIC DNA]</scope>
    <source>
        <strain evidence="4 6">ICMP 10754</strain>
    </source>
</reference>
<comment type="caution">
    <text evidence="4">The sequence shown here is derived from an EMBL/GenBank/DDBJ whole genome shotgun (WGS) entry which is preliminary data.</text>
</comment>
<reference evidence="5 7" key="2">
    <citation type="submission" date="2019-12" db="EMBL/GenBank/DDBJ databases">
        <title>Whole-genome sequencing of Allorhizobium vitis.</title>
        <authorList>
            <person name="Gan H.M."/>
            <person name="Szegedi E."/>
            <person name="Burr T."/>
            <person name="Savka M.A."/>
        </authorList>
    </citation>
    <scope>NUCLEOTIDE SEQUENCE [LARGE SCALE GENOMIC DNA]</scope>
    <source>
        <strain evidence="5 7">CG516</strain>
    </source>
</reference>
<dbReference type="GeneID" id="60680501"/>
<sequence>MVSSSAKLHDPEEGSAANFPDIDNLKIAFGQLPSGVVIVTSKSCGGEMVGATVSSFTSLSFTPPLVMLGLAHSSTTLSAILNHGHFAVHVVAEPQQDIAMRFASSRADKFNDIDFKLSPTGVPILSEFDTCFHCALERAEPAGDHQLLIGRVVDVSTVERDTTPVAWFNRRFHICEPRPAA</sequence>
<dbReference type="Proteomes" id="UP000477951">
    <property type="component" value="Unassembled WGS sequence"/>
</dbReference>
<proteinExistence type="inferred from homology"/>
<dbReference type="EMBL" id="QUSG01000002">
    <property type="protein sequence ID" value="KAA3529941.1"/>
    <property type="molecule type" value="Genomic_DNA"/>
</dbReference>
<gene>
    <name evidence="4" type="ORF">DXT89_04040</name>
    <name evidence="5" type="ORF">GOZ90_12270</name>
</gene>
<dbReference type="PANTHER" id="PTHR30466:SF11">
    <property type="entry name" value="FLAVIN-DEPENDENT MONOOXYGENASE, REDUCTASE SUBUNIT HSAB"/>
    <property type="match status" value="1"/>
</dbReference>
<keyword evidence="2" id="KW-0560">Oxidoreductase</keyword>
<evidence type="ECO:0000256" key="1">
    <source>
        <dbReference type="ARBA" id="ARBA00008898"/>
    </source>
</evidence>
<evidence type="ECO:0000313" key="4">
    <source>
        <dbReference type="EMBL" id="KAA3529941.1"/>
    </source>
</evidence>
<dbReference type="PANTHER" id="PTHR30466">
    <property type="entry name" value="FLAVIN REDUCTASE"/>
    <property type="match status" value="1"/>
</dbReference>
<dbReference type="SMART" id="SM00903">
    <property type="entry name" value="Flavin_Reduct"/>
    <property type="match status" value="1"/>
</dbReference>
<protein>
    <submittedName>
        <fullName evidence="4">Flavin reductase</fullName>
    </submittedName>
</protein>
<dbReference type="Gene3D" id="2.30.110.10">
    <property type="entry name" value="Electron Transport, Fmn-binding Protein, Chain A"/>
    <property type="match status" value="1"/>
</dbReference>